<protein>
    <submittedName>
        <fullName evidence="1">Uncharacterized protein</fullName>
    </submittedName>
</protein>
<evidence type="ECO:0000313" key="1">
    <source>
        <dbReference type="EMBL" id="SCC51797.1"/>
    </source>
</evidence>
<dbReference type="EMBL" id="FMBI01000035">
    <property type="protein sequence ID" value="SCC51797.1"/>
    <property type="molecule type" value="Genomic_DNA"/>
</dbReference>
<accession>A0A1C4F701</accession>
<gene>
    <name evidence="1" type="ORF">BTT61001_04006</name>
</gene>
<proteinExistence type="predicted"/>
<dbReference type="AlphaFoldDB" id="A0A1C4F701"/>
<organism evidence="1 2">
    <name type="scientific">Bacillus thuringiensis</name>
    <dbReference type="NCBI Taxonomy" id="1428"/>
    <lineage>
        <taxon>Bacteria</taxon>
        <taxon>Bacillati</taxon>
        <taxon>Bacillota</taxon>
        <taxon>Bacilli</taxon>
        <taxon>Bacillales</taxon>
        <taxon>Bacillaceae</taxon>
        <taxon>Bacillus</taxon>
        <taxon>Bacillus cereus group</taxon>
    </lineage>
</organism>
<dbReference type="Proteomes" id="UP000195991">
    <property type="component" value="Unassembled WGS sequence"/>
</dbReference>
<name>A0A1C4F701_BACTU</name>
<reference evidence="1 2" key="1">
    <citation type="submission" date="2016-08" db="EMBL/GenBank/DDBJ databases">
        <authorList>
            <person name="Seilhamer J.J."/>
        </authorList>
    </citation>
    <scope>NUCLEOTIDE SEQUENCE [LARGE SCALE GENOMIC DNA]</scope>
    <source>
        <strain evidence="1 2">IEBC_T61001</strain>
    </source>
</reference>
<evidence type="ECO:0000313" key="2">
    <source>
        <dbReference type="Proteomes" id="UP000195991"/>
    </source>
</evidence>
<sequence length="17" mass="2019">MIKEASNWIETNIHYVA</sequence>